<dbReference type="Proteomes" id="UP000780801">
    <property type="component" value="Unassembled WGS sequence"/>
</dbReference>
<sequence>MGAAESKSHGSSAVNGSERSSKAKLTFMPGADPLLSTPIYTLRDAFYGKRPVSAFTFDPSQFAVDNKQEFLPKAIKKVKTIRHPSVLKFIDCKSSPAGVHLITEQVRPLTTDYLESISEDEILLGLYDILVNIDRSNTANKSLGTSMMYNG</sequence>
<dbReference type="InterPro" id="IPR051177">
    <property type="entry name" value="CIK-Related_Protein"/>
</dbReference>
<dbReference type="GO" id="GO:0006409">
    <property type="term" value="P:tRNA export from nucleus"/>
    <property type="evidence" value="ECO:0007669"/>
    <property type="project" value="TreeGrafter"/>
</dbReference>
<keyword evidence="2" id="KW-1185">Reference proteome</keyword>
<proteinExistence type="predicted"/>
<accession>A0A9P6KBL5</accession>
<comment type="caution">
    <text evidence="1">The sequence shown here is derived from an EMBL/GenBank/DDBJ whole genome shotgun (WGS) entry which is preliminary data.</text>
</comment>
<reference evidence="1" key="1">
    <citation type="journal article" date="2020" name="Fungal Divers.">
        <title>Resolving the Mortierellaceae phylogeny through synthesis of multi-gene phylogenetics and phylogenomics.</title>
        <authorList>
            <person name="Vandepol N."/>
            <person name="Liber J."/>
            <person name="Desiro A."/>
            <person name="Na H."/>
            <person name="Kennedy M."/>
            <person name="Barry K."/>
            <person name="Grigoriev I.V."/>
            <person name="Miller A.N."/>
            <person name="O'Donnell K."/>
            <person name="Stajich J.E."/>
            <person name="Bonito G."/>
        </authorList>
    </citation>
    <scope>NUCLEOTIDE SEQUENCE</scope>
    <source>
        <strain evidence="1">KOD1015</strain>
    </source>
</reference>
<name>A0A9P6KBL5_9FUNG</name>
<dbReference type="PANTHER" id="PTHR12984">
    <property type="entry name" value="SCY1-RELATED S/T PROTEIN KINASE-LIKE"/>
    <property type="match status" value="1"/>
</dbReference>
<organism evidence="1 2">
    <name type="scientific">Lunasporangiospora selenospora</name>
    <dbReference type="NCBI Taxonomy" id="979761"/>
    <lineage>
        <taxon>Eukaryota</taxon>
        <taxon>Fungi</taxon>
        <taxon>Fungi incertae sedis</taxon>
        <taxon>Mucoromycota</taxon>
        <taxon>Mortierellomycotina</taxon>
        <taxon>Mortierellomycetes</taxon>
        <taxon>Mortierellales</taxon>
        <taxon>Mortierellaceae</taxon>
        <taxon>Lunasporangiospora</taxon>
    </lineage>
</organism>
<dbReference type="GO" id="GO:0005737">
    <property type="term" value="C:cytoplasm"/>
    <property type="evidence" value="ECO:0007669"/>
    <property type="project" value="TreeGrafter"/>
</dbReference>
<evidence type="ECO:0000313" key="2">
    <source>
        <dbReference type="Proteomes" id="UP000780801"/>
    </source>
</evidence>
<evidence type="ECO:0000313" key="1">
    <source>
        <dbReference type="EMBL" id="KAF9579414.1"/>
    </source>
</evidence>
<protein>
    <submittedName>
        <fullName evidence="1">Protein-associating with the carboxyl-terminal domain of ezrin</fullName>
    </submittedName>
</protein>
<feature type="non-terminal residue" evidence="1">
    <location>
        <position position="1"/>
    </location>
</feature>
<dbReference type="PANTHER" id="PTHR12984:SF3">
    <property type="entry name" value="N-TERMINAL KINASE-LIKE PROTEIN"/>
    <property type="match status" value="1"/>
</dbReference>
<dbReference type="Gene3D" id="3.30.200.20">
    <property type="entry name" value="Phosphorylase Kinase, domain 1"/>
    <property type="match status" value="1"/>
</dbReference>
<dbReference type="OrthoDB" id="447103at2759"/>
<dbReference type="EMBL" id="JAABOA010002774">
    <property type="protein sequence ID" value="KAF9579414.1"/>
    <property type="molecule type" value="Genomic_DNA"/>
</dbReference>
<gene>
    <name evidence="1" type="primary">SCYL3</name>
    <name evidence="1" type="ORF">BGW38_004324</name>
</gene>
<dbReference type="AlphaFoldDB" id="A0A9P6KBL5"/>